<sequence>MTETFKVGFIGSGNIAQAIIGGAIKAGNLQPSQIKTSAPSDRNFSKIQEFKVATTMTIVKWQNSRKYYSWPANPTKLRE</sequence>
<dbReference type="EMBL" id="MRZV01002404">
    <property type="protein sequence ID" value="PIK33790.1"/>
    <property type="molecule type" value="Genomic_DNA"/>
</dbReference>
<feature type="domain" description="Pyrroline-5-carboxylate reductase catalytic N-terminal" evidence="1">
    <location>
        <begin position="6"/>
        <end position="51"/>
    </location>
</feature>
<dbReference type="Gene3D" id="3.40.50.720">
    <property type="entry name" value="NAD(P)-binding Rossmann-like Domain"/>
    <property type="match status" value="1"/>
</dbReference>
<evidence type="ECO:0000259" key="1">
    <source>
        <dbReference type="Pfam" id="PF03807"/>
    </source>
</evidence>
<evidence type="ECO:0000313" key="3">
    <source>
        <dbReference type="Proteomes" id="UP000230750"/>
    </source>
</evidence>
<accession>A0A2G8JDG9</accession>
<dbReference type="AlphaFoldDB" id="A0A2G8JDG9"/>
<comment type="caution">
    <text evidence="2">The sequence shown here is derived from an EMBL/GenBank/DDBJ whole genome shotgun (WGS) entry which is preliminary data.</text>
</comment>
<reference evidence="2 3" key="1">
    <citation type="journal article" date="2017" name="PLoS Biol.">
        <title>The sea cucumber genome provides insights into morphological evolution and visceral regeneration.</title>
        <authorList>
            <person name="Zhang X."/>
            <person name="Sun L."/>
            <person name="Yuan J."/>
            <person name="Sun Y."/>
            <person name="Gao Y."/>
            <person name="Zhang L."/>
            <person name="Li S."/>
            <person name="Dai H."/>
            <person name="Hamel J.F."/>
            <person name="Liu C."/>
            <person name="Yu Y."/>
            <person name="Liu S."/>
            <person name="Lin W."/>
            <person name="Guo K."/>
            <person name="Jin S."/>
            <person name="Xu P."/>
            <person name="Storey K.B."/>
            <person name="Huan P."/>
            <person name="Zhang T."/>
            <person name="Zhou Y."/>
            <person name="Zhang J."/>
            <person name="Lin C."/>
            <person name="Li X."/>
            <person name="Xing L."/>
            <person name="Huo D."/>
            <person name="Sun M."/>
            <person name="Wang L."/>
            <person name="Mercier A."/>
            <person name="Li F."/>
            <person name="Yang H."/>
            <person name="Xiang J."/>
        </authorList>
    </citation>
    <scope>NUCLEOTIDE SEQUENCE [LARGE SCALE GENOMIC DNA]</scope>
    <source>
        <strain evidence="2">Shaxun</strain>
        <tissue evidence="2">Muscle</tissue>
    </source>
</reference>
<dbReference type="SUPFAM" id="SSF51735">
    <property type="entry name" value="NAD(P)-binding Rossmann-fold domains"/>
    <property type="match status" value="1"/>
</dbReference>
<dbReference type="Pfam" id="PF03807">
    <property type="entry name" value="F420_oxidored"/>
    <property type="match status" value="1"/>
</dbReference>
<name>A0A2G8JDG9_STIJA</name>
<protein>
    <recommendedName>
        <fullName evidence="1">Pyrroline-5-carboxylate reductase catalytic N-terminal domain-containing protein</fullName>
    </recommendedName>
</protein>
<keyword evidence="3" id="KW-1185">Reference proteome</keyword>
<dbReference type="Proteomes" id="UP000230750">
    <property type="component" value="Unassembled WGS sequence"/>
</dbReference>
<proteinExistence type="predicted"/>
<dbReference type="InterPro" id="IPR036291">
    <property type="entry name" value="NAD(P)-bd_dom_sf"/>
</dbReference>
<gene>
    <name evidence="2" type="ORF">BSL78_29397</name>
</gene>
<evidence type="ECO:0000313" key="2">
    <source>
        <dbReference type="EMBL" id="PIK33790.1"/>
    </source>
</evidence>
<dbReference type="InterPro" id="IPR028939">
    <property type="entry name" value="P5C_Rdtase_cat_N"/>
</dbReference>
<organism evidence="2 3">
    <name type="scientific">Stichopus japonicus</name>
    <name type="common">Sea cucumber</name>
    <dbReference type="NCBI Taxonomy" id="307972"/>
    <lineage>
        <taxon>Eukaryota</taxon>
        <taxon>Metazoa</taxon>
        <taxon>Echinodermata</taxon>
        <taxon>Eleutherozoa</taxon>
        <taxon>Echinozoa</taxon>
        <taxon>Holothuroidea</taxon>
        <taxon>Aspidochirotacea</taxon>
        <taxon>Aspidochirotida</taxon>
        <taxon>Stichopodidae</taxon>
        <taxon>Apostichopus</taxon>
    </lineage>
</organism>